<evidence type="ECO:0008006" key="3">
    <source>
        <dbReference type="Google" id="ProtNLM"/>
    </source>
</evidence>
<organism evidence="1 2">
    <name type="scientific">Rhizocola hellebori</name>
    <dbReference type="NCBI Taxonomy" id="1392758"/>
    <lineage>
        <taxon>Bacteria</taxon>
        <taxon>Bacillati</taxon>
        <taxon>Actinomycetota</taxon>
        <taxon>Actinomycetes</taxon>
        <taxon>Micromonosporales</taxon>
        <taxon>Micromonosporaceae</taxon>
        <taxon>Rhizocola</taxon>
    </lineage>
</organism>
<dbReference type="EMBL" id="BONY01000057">
    <property type="protein sequence ID" value="GIH08910.1"/>
    <property type="molecule type" value="Genomic_DNA"/>
</dbReference>
<dbReference type="SUPFAM" id="SSF52402">
    <property type="entry name" value="Adenine nucleotide alpha hydrolases-like"/>
    <property type="match status" value="1"/>
</dbReference>
<dbReference type="RefSeq" id="WP_203912651.1">
    <property type="nucleotide sequence ID" value="NZ_BONY01000057.1"/>
</dbReference>
<comment type="caution">
    <text evidence="1">The sequence shown here is derived from an EMBL/GenBank/DDBJ whole genome shotgun (WGS) entry which is preliminary data.</text>
</comment>
<reference evidence="1" key="1">
    <citation type="submission" date="2021-01" db="EMBL/GenBank/DDBJ databases">
        <title>Whole genome shotgun sequence of Rhizocola hellebori NBRC 109834.</title>
        <authorList>
            <person name="Komaki H."/>
            <person name="Tamura T."/>
        </authorList>
    </citation>
    <scope>NUCLEOTIDE SEQUENCE</scope>
    <source>
        <strain evidence="1">NBRC 109834</strain>
    </source>
</reference>
<evidence type="ECO:0000313" key="1">
    <source>
        <dbReference type="EMBL" id="GIH08910.1"/>
    </source>
</evidence>
<keyword evidence="2" id="KW-1185">Reference proteome</keyword>
<protein>
    <recommendedName>
        <fullName evidence="3">Asparagine synthase</fullName>
    </recommendedName>
</protein>
<accession>A0A8J3QDS2</accession>
<dbReference type="AlphaFoldDB" id="A0A8J3QDS2"/>
<name>A0A8J3QDS2_9ACTN</name>
<gene>
    <name evidence="1" type="ORF">Rhe02_69770</name>
</gene>
<dbReference type="Proteomes" id="UP000612899">
    <property type="component" value="Unassembled WGS sequence"/>
</dbReference>
<sequence length="489" mass="52053">MLGVAEIVDGLLRYTDPDLSLESCGVRTQRTATSLELSRDRIGDAVYYRLGYGRLEWGVDLEGFVTGSALPAIDPGALLLLVEGYAAAPDAVPIPGVQRLSVGTTVRLDAAGVTVTRRPAPLPANGPGLVDAVGAALRKLGPQYSIAYSGGVSSAFLAACALSAGHRPQLIHADFGPLFARKALSEIRGLEIQRIRTDLSELLDRHRFTGPRFLPPLLDTEVPRLLADRLAEANHHVALVSGGLLEDVVSARLPEVSVGTRGWRLLACEPFHIAGTLGGLAEARVLLGKGVVYVPNASQDAQPVAATPPPSPTGGSRVPGLTDEGKQALESAHRAAMAVWKEHLDALDPVLGRVVAGIEQRGHPGIAMPALDPGVIAAAGALPVSKIANIRQGSFRNHRPLYGALAALGVKDLRQASPAFRLRLGAIQHLHREREKIVRQLSRECALADLGLVRPQPLINILRDGTTLAANALPLLRLVWVDQWLRDHR</sequence>
<proteinExistence type="predicted"/>
<evidence type="ECO:0000313" key="2">
    <source>
        <dbReference type="Proteomes" id="UP000612899"/>
    </source>
</evidence>